<sequence>MKTTPVTPADLAQSVLAVPPLARHADLSLNAAANKAQIRHLEAGGVTTLLYGGNANLYNVGLAEYPALLDLLEEAAAPDSWVIPSIGPDYGRLIDQARILRGRAFPTAMALPMALQSTPAGVEQGLARTAEAFGRPLIIYVKSAAYLAPDALARLVDAGAVCAIKYAIEREDPGQDEYLTRLVDLVDRRLIVSGMGERPTISHLLDFKLAAFTSGSVCIAPRSSQALLRALKRGDAAMAQKLRERFLPLETLRDRLSQIRVMHEAVTLSGVADMGPMLPMLSNIGPEHHAEIHETARTLLALDAEPLEGAA</sequence>
<dbReference type="GO" id="GO:0016829">
    <property type="term" value="F:lyase activity"/>
    <property type="evidence" value="ECO:0007669"/>
    <property type="project" value="UniProtKB-KW"/>
</dbReference>
<dbReference type="CDD" id="cd00408">
    <property type="entry name" value="DHDPS-like"/>
    <property type="match status" value="1"/>
</dbReference>
<dbReference type="RefSeq" id="WP_189044152.1">
    <property type="nucleotide sequence ID" value="NZ_BMJQ01000003.1"/>
</dbReference>
<dbReference type="SUPFAM" id="SSF51569">
    <property type="entry name" value="Aldolase"/>
    <property type="match status" value="1"/>
</dbReference>
<keyword evidence="1" id="KW-0456">Lyase</keyword>
<dbReference type="InterPro" id="IPR002220">
    <property type="entry name" value="DapA-like"/>
</dbReference>
<organism evidence="2 3">
    <name type="scientific">Aliidongia dinghuensis</name>
    <dbReference type="NCBI Taxonomy" id="1867774"/>
    <lineage>
        <taxon>Bacteria</taxon>
        <taxon>Pseudomonadati</taxon>
        <taxon>Pseudomonadota</taxon>
        <taxon>Alphaproteobacteria</taxon>
        <taxon>Rhodospirillales</taxon>
        <taxon>Dongiaceae</taxon>
        <taxon>Aliidongia</taxon>
    </lineage>
</organism>
<name>A0A8J2YRX8_9PROT</name>
<dbReference type="InterPro" id="IPR013785">
    <property type="entry name" value="Aldolase_TIM"/>
</dbReference>
<protein>
    <submittedName>
        <fullName evidence="2">Dihydrodipicolinate synthase family protein</fullName>
    </submittedName>
</protein>
<gene>
    <name evidence="2" type="ORF">GCM10011611_14970</name>
</gene>
<dbReference type="EMBL" id="BMJQ01000003">
    <property type="protein sequence ID" value="GGF10382.1"/>
    <property type="molecule type" value="Genomic_DNA"/>
</dbReference>
<dbReference type="Gene3D" id="3.20.20.70">
    <property type="entry name" value="Aldolase class I"/>
    <property type="match status" value="1"/>
</dbReference>
<dbReference type="SMART" id="SM01130">
    <property type="entry name" value="DHDPS"/>
    <property type="match status" value="1"/>
</dbReference>
<reference evidence="2" key="1">
    <citation type="journal article" date="2014" name="Int. J. Syst. Evol. Microbiol.">
        <title>Complete genome sequence of Corynebacterium casei LMG S-19264T (=DSM 44701T), isolated from a smear-ripened cheese.</title>
        <authorList>
            <consortium name="US DOE Joint Genome Institute (JGI-PGF)"/>
            <person name="Walter F."/>
            <person name="Albersmeier A."/>
            <person name="Kalinowski J."/>
            <person name="Ruckert C."/>
        </authorList>
    </citation>
    <scope>NUCLEOTIDE SEQUENCE</scope>
    <source>
        <strain evidence="2">CGMCC 1.15725</strain>
    </source>
</reference>
<dbReference type="Proteomes" id="UP000646365">
    <property type="component" value="Unassembled WGS sequence"/>
</dbReference>
<evidence type="ECO:0000313" key="3">
    <source>
        <dbReference type="Proteomes" id="UP000646365"/>
    </source>
</evidence>
<reference evidence="2" key="2">
    <citation type="submission" date="2020-09" db="EMBL/GenBank/DDBJ databases">
        <authorList>
            <person name="Sun Q."/>
            <person name="Zhou Y."/>
        </authorList>
    </citation>
    <scope>NUCLEOTIDE SEQUENCE</scope>
    <source>
        <strain evidence="2">CGMCC 1.15725</strain>
    </source>
</reference>
<proteinExistence type="predicted"/>
<keyword evidence="3" id="KW-1185">Reference proteome</keyword>
<evidence type="ECO:0000256" key="1">
    <source>
        <dbReference type="ARBA" id="ARBA00023239"/>
    </source>
</evidence>
<comment type="caution">
    <text evidence="2">The sequence shown here is derived from an EMBL/GenBank/DDBJ whole genome shotgun (WGS) entry which is preliminary data.</text>
</comment>
<dbReference type="Pfam" id="PF00701">
    <property type="entry name" value="DHDPS"/>
    <property type="match status" value="1"/>
</dbReference>
<dbReference type="AlphaFoldDB" id="A0A8J2YRX8"/>
<evidence type="ECO:0000313" key="2">
    <source>
        <dbReference type="EMBL" id="GGF10382.1"/>
    </source>
</evidence>
<accession>A0A8J2YRX8</accession>